<dbReference type="InterPro" id="IPR036291">
    <property type="entry name" value="NAD(P)-bd_dom_sf"/>
</dbReference>
<accession>A0A6J4N3M5</accession>
<gene>
    <name evidence="2" type="ORF">AVDCRST_MAG89-4963</name>
</gene>
<dbReference type="PANTHER" id="PTHR43245:SF13">
    <property type="entry name" value="UDP-D-APIOSE_UDP-D-XYLOSE SYNTHASE 2"/>
    <property type="match status" value="1"/>
</dbReference>
<dbReference type="GO" id="GO:0003978">
    <property type="term" value="F:UDP-glucose 4-epimerase activity"/>
    <property type="evidence" value="ECO:0007669"/>
    <property type="project" value="UniProtKB-EC"/>
</dbReference>
<dbReference type="InterPro" id="IPR001509">
    <property type="entry name" value="Epimerase_deHydtase"/>
</dbReference>
<dbReference type="PANTHER" id="PTHR43245">
    <property type="entry name" value="BIFUNCTIONAL POLYMYXIN RESISTANCE PROTEIN ARNA"/>
    <property type="match status" value="1"/>
</dbReference>
<dbReference type="EC" id="5.1.3.2" evidence="2"/>
<proteinExistence type="predicted"/>
<evidence type="ECO:0000313" key="2">
    <source>
        <dbReference type="EMBL" id="CAA9375487.1"/>
    </source>
</evidence>
<dbReference type="Gene3D" id="3.40.50.720">
    <property type="entry name" value="NAD(P)-binding Rossmann-like Domain"/>
    <property type="match status" value="1"/>
</dbReference>
<dbReference type="InterPro" id="IPR050177">
    <property type="entry name" value="Lipid_A_modif_metabolic_enz"/>
</dbReference>
<sequence length="305" mass="31875">MKRALVTGASGFVGRHALAPLAARGFEVHALSRGGAPAGLEVEGVAWHRADLLESGVARGVVEAVRPTHLLHLAWDVRPGVFWTAPDNLDWVAASLALARAFAETRGTRIVGAGTCAEYDWAAGGPCSEFDTPLAPATLYGAAKHALRGLVEAHARQAGVSAAWGRIFFLYGPYEAPARLVSSVARALVAGQPAEVTPGTQRRDFLHAADAGEAFAALLDSGVEGPVNVASGEAVEVREVVQEVARAAGRPDLVRWGARPAPVGEPAVLVADAGRLRAEVGWTPRHSLRSGVADAVAWWHAEAGR</sequence>
<keyword evidence="2" id="KW-0413">Isomerase</keyword>
<dbReference type="Gene3D" id="3.90.25.10">
    <property type="entry name" value="UDP-galactose 4-epimerase, domain 1"/>
    <property type="match status" value="1"/>
</dbReference>
<name>A0A6J4N3M5_9BACT</name>
<dbReference type="Pfam" id="PF01370">
    <property type="entry name" value="Epimerase"/>
    <property type="match status" value="1"/>
</dbReference>
<protein>
    <submittedName>
        <fullName evidence="2">UDP-glucose 4-epimerase</fullName>
        <ecNumber evidence="2">5.1.3.2</ecNumber>
    </submittedName>
</protein>
<feature type="domain" description="NAD-dependent epimerase/dehydratase" evidence="1">
    <location>
        <begin position="4"/>
        <end position="228"/>
    </location>
</feature>
<evidence type="ECO:0000259" key="1">
    <source>
        <dbReference type="Pfam" id="PF01370"/>
    </source>
</evidence>
<organism evidence="2">
    <name type="scientific">uncultured Gemmatimonadota bacterium</name>
    <dbReference type="NCBI Taxonomy" id="203437"/>
    <lineage>
        <taxon>Bacteria</taxon>
        <taxon>Pseudomonadati</taxon>
        <taxon>Gemmatimonadota</taxon>
        <taxon>environmental samples</taxon>
    </lineage>
</organism>
<dbReference type="SUPFAM" id="SSF51735">
    <property type="entry name" value="NAD(P)-binding Rossmann-fold domains"/>
    <property type="match status" value="1"/>
</dbReference>
<reference evidence="2" key="1">
    <citation type="submission" date="2020-02" db="EMBL/GenBank/DDBJ databases">
        <authorList>
            <person name="Meier V. D."/>
        </authorList>
    </citation>
    <scope>NUCLEOTIDE SEQUENCE</scope>
    <source>
        <strain evidence="2">AVDCRST_MAG89</strain>
    </source>
</reference>
<dbReference type="AlphaFoldDB" id="A0A6J4N3M5"/>
<dbReference type="EMBL" id="CADCTV010001049">
    <property type="protein sequence ID" value="CAA9375487.1"/>
    <property type="molecule type" value="Genomic_DNA"/>
</dbReference>